<dbReference type="InterPro" id="IPR011010">
    <property type="entry name" value="DNA_brk_join_enz"/>
</dbReference>
<dbReference type="RefSeq" id="WP_089284316.1">
    <property type="nucleotide sequence ID" value="NZ_FZOJ01000023.1"/>
</dbReference>
<dbReference type="InterPro" id="IPR002104">
    <property type="entry name" value="Integrase_catalytic"/>
</dbReference>
<sequence>MSKIIKRDLEIEFNFHILRHTHATMLLEAGVNPKVVQERLGHSSVSITLDTYSHITTEFQKIAVSEFEKYLQKNKVSNLK</sequence>
<accession>A0A239HSE8</accession>
<dbReference type="Proteomes" id="UP000198304">
    <property type="component" value="Unassembled WGS sequence"/>
</dbReference>
<proteinExistence type="predicted"/>
<dbReference type="AlphaFoldDB" id="A0A239HSE8"/>
<evidence type="ECO:0000259" key="2">
    <source>
        <dbReference type="PROSITE" id="PS51898"/>
    </source>
</evidence>
<dbReference type="EMBL" id="FZOJ01000023">
    <property type="protein sequence ID" value="SNS83793.1"/>
    <property type="molecule type" value="Genomic_DNA"/>
</dbReference>
<dbReference type="PROSITE" id="PS51898">
    <property type="entry name" value="TYR_RECOMBINASE"/>
    <property type="match status" value="1"/>
</dbReference>
<gene>
    <name evidence="3" type="ORF">SAMN05446037_102343</name>
</gene>
<evidence type="ECO:0000313" key="4">
    <source>
        <dbReference type="Proteomes" id="UP000198304"/>
    </source>
</evidence>
<dbReference type="GO" id="GO:0006310">
    <property type="term" value="P:DNA recombination"/>
    <property type="evidence" value="ECO:0007669"/>
    <property type="project" value="UniProtKB-KW"/>
</dbReference>
<keyword evidence="1" id="KW-0233">DNA recombination</keyword>
<organism evidence="3 4">
    <name type="scientific">Anaerovirgula multivorans</name>
    <dbReference type="NCBI Taxonomy" id="312168"/>
    <lineage>
        <taxon>Bacteria</taxon>
        <taxon>Bacillati</taxon>
        <taxon>Bacillota</taxon>
        <taxon>Clostridia</taxon>
        <taxon>Peptostreptococcales</taxon>
        <taxon>Natronincolaceae</taxon>
        <taxon>Anaerovirgula</taxon>
    </lineage>
</organism>
<dbReference type="GO" id="GO:0015074">
    <property type="term" value="P:DNA integration"/>
    <property type="evidence" value="ECO:0007669"/>
    <property type="project" value="InterPro"/>
</dbReference>
<dbReference type="Gene3D" id="1.10.443.10">
    <property type="entry name" value="Intergrase catalytic core"/>
    <property type="match status" value="1"/>
</dbReference>
<protein>
    <submittedName>
        <fullName evidence="3">Phage integrase family protein</fullName>
    </submittedName>
</protein>
<dbReference type="InterPro" id="IPR013762">
    <property type="entry name" value="Integrase-like_cat_sf"/>
</dbReference>
<dbReference type="SUPFAM" id="SSF56349">
    <property type="entry name" value="DNA breaking-rejoining enzymes"/>
    <property type="match status" value="1"/>
</dbReference>
<dbReference type="Pfam" id="PF00589">
    <property type="entry name" value="Phage_integrase"/>
    <property type="match status" value="1"/>
</dbReference>
<dbReference type="GO" id="GO:0003677">
    <property type="term" value="F:DNA binding"/>
    <property type="evidence" value="ECO:0007669"/>
    <property type="project" value="InterPro"/>
</dbReference>
<reference evidence="3 4" key="1">
    <citation type="submission" date="2017-06" db="EMBL/GenBank/DDBJ databases">
        <authorList>
            <person name="Kim H.J."/>
            <person name="Triplett B.A."/>
        </authorList>
    </citation>
    <scope>NUCLEOTIDE SEQUENCE [LARGE SCALE GENOMIC DNA]</scope>
    <source>
        <strain evidence="3 4">SCA</strain>
    </source>
</reference>
<keyword evidence="4" id="KW-1185">Reference proteome</keyword>
<evidence type="ECO:0000256" key="1">
    <source>
        <dbReference type="ARBA" id="ARBA00023172"/>
    </source>
</evidence>
<evidence type="ECO:0000313" key="3">
    <source>
        <dbReference type="EMBL" id="SNS83793.1"/>
    </source>
</evidence>
<dbReference type="OrthoDB" id="111144at2"/>
<feature type="domain" description="Tyr recombinase" evidence="2">
    <location>
        <begin position="1"/>
        <end position="65"/>
    </location>
</feature>
<name>A0A239HSE8_9FIRM</name>